<dbReference type="Proteomes" id="UP000037035">
    <property type="component" value="Unassembled WGS sequence"/>
</dbReference>
<sequence>MSLEAGDVIQGAWNVEQVIGLEQHRVIFFWSMDKK</sequence>
<proteinExistence type="predicted"/>
<accession>A0A0L6UK18</accession>
<protein>
    <submittedName>
        <fullName evidence="1">Uncharacterized protein</fullName>
    </submittedName>
</protein>
<comment type="caution">
    <text evidence="1">The sequence shown here is derived from an EMBL/GenBank/DDBJ whole genome shotgun (WGS) entry which is preliminary data.</text>
</comment>
<name>A0A0L6UK18_9BASI</name>
<evidence type="ECO:0000313" key="1">
    <source>
        <dbReference type="EMBL" id="KNZ48869.1"/>
    </source>
</evidence>
<dbReference type="AlphaFoldDB" id="A0A0L6UK18"/>
<evidence type="ECO:0000313" key="2">
    <source>
        <dbReference type="Proteomes" id="UP000037035"/>
    </source>
</evidence>
<organism evidence="1 2">
    <name type="scientific">Puccinia sorghi</name>
    <dbReference type="NCBI Taxonomy" id="27349"/>
    <lineage>
        <taxon>Eukaryota</taxon>
        <taxon>Fungi</taxon>
        <taxon>Dikarya</taxon>
        <taxon>Basidiomycota</taxon>
        <taxon>Pucciniomycotina</taxon>
        <taxon>Pucciniomycetes</taxon>
        <taxon>Pucciniales</taxon>
        <taxon>Pucciniaceae</taxon>
        <taxon>Puccinia</taxon>
    </lineage>
</organism>
<gene>
    <name evidence="1" type="ORF">VP01_5356g2</name>
</gene>
<dbReference type="VEuPathDB" id="FungiDB:VP01_5356g2"/>
<keyword evidence="2" id="KW-1185">Reference proteome</keyword>
<reference evidence="1 2" key="1">
    <citation type="submission" date="2015-08" db="EMBL/GenBank/DDBJ databases">
        <title>Next Generation Sequencing and Analysis of the Genome of Puccinia sorghi L Schw, the Causal Agent of Maize Common Rust.</title>
        <authorList>
            <person name="Rochi L."/>
            <person name="Burguener G."/>
            <person name="Darino M."/>
            <person name="Turjanski A."/>
            <person name="Kreff E."/>
            <person name="Dieguez M.J."/>
            <person name="Sacco F."/>
        </authorList>
    </citation>
    <scope>NUCLEOTIDE SEQUENCE [LARGE SCALE GENOMIC DNA]</scope>
    <source>
        <strain evidence="1 2">RO10H11247</strain>
    </source>
</reference>
<dbReference type="EMBL" id="LAVV01010560">
    <property type="protein sequence ID" value="KNZ48869.1"/>
    <property type="molecule type" value="Genomic_DNA"/>
</dbReference>